<feature type="domain" description="Sodium symporter small subunit" evidence="2">
    <location>
        <begin position="12"/>
        <end position="86"/>
    </location>
</feature>
<dbReference type="AlphaFoldDB" id="A0A8J7SIP2"/>
<evidence type="ECO:0000313" key="3">
    <source>
        <dbReference type="EMBL" id="MBK1790754.1"/>
    </source>
</evidence>
<proteinExistence type="predicted"/>
<dbReference type="EMBL" id="JAENIM010000032">
    <property type="protein sequence ID" value="MBK1790754.1"/>
    <property type="molecule type" value="Genomic_DNA"/>
</dbReference>
<organism evidence="3 4">
    <name type="scientific">Persicirhabdus sediminis</name>
    <dbReference type="NCBI Taxonomy" id="454144"/>
    <lineage>
        <taxon>Bacteria</taxon>
        <taxon>Pseudomonadati</taxon>
        <taxon>Verrucomicrobiota</taxon>
        <taxon>Verrucomicrobiia</taxon>
        <taxon>Verrucomicrobiales</taxon>
        <taxon>Verrucomicrobiaceae</taxon>
        <taxon>Persicirhabdus</taxon>
    </lineage>
</organism>
<dbReference type="Pfam" id="PF13937">
    <property type="entry name" value="DUF4212"/>
    <property type="match status" value="1"/>
</dbReference>
<keyword evidence="1" id="KW-0812">Transmembrane</keyword>
<comment type="caution">
    <text evidence="3">The sequence shown here is derived from an EMBL/GenBank/DDBJ whole genome shotgun (WGS) entry which is preliminary data.</text>
</comment>
<feature type="transmembrane region" description="Helical" evidence="1">
    <location>
        <begin position="21"/>
        <end position="41"/>
    </location>
</feature>
<keyword evidence="1" id="KW-1133">Transmembrane helix</keyword>
<dbReference type="RefSeq" id="WP_200310776.1">
    <property type="nucleotide sequence ID" value="NZ_JAENIM010000032.1"/>
</dbReference>
<evidence type="ECO:0000259" key="2">
    <source>
        <dbReference type="Pfam" id="PF13937"/>
    </source>
</evidence>
<gene>
    <name evidence="3" type="ORF">JIN82_06255</name>
</gene>
<accession>A0A8J7SIP2</accession>
<name>A0A8J7SIP2_9BACT</name>
<protein>
    <submittedName>
        <fullName evidence="3">DUF4212 domain-containing protein</fullName>
    </submittedName>
</protein>
<dbReference type="NCBIfam" id="TIGR03647">
    <property type="entry name" value="Na_symport_sm"/>
    <property type="match status" value="1"/>
</dbReference>
<feature type="transmembrane region" description="Helical" evidence="1">
    <location>
        <begin position="61"/>
        <end position="79"/>
    </location>
</feature>
<keyword evidence="1" id="KW-0472">Membrane</keyword>
<reference evidence="3" key="1">
    <citation type="submission" date="2021-01" db="EMBL/GenBank/DDBJ databases">
        <title>Modified the classification status of verrucomicrobia.</title>
        <authorList>
            <person name="Feng X."/>
        </authorList>
    </citation>
    <scope>NUCLEOTIDE SEQUENCE</scope>
    <source>
        <strain evidence="3">_KCTC 22039</strain>
    </source>
</reference>
<evidence type="ECO:0000313" key="4">
    <source>
        <dbReference type="Proteomes" id="UP000624703"/>
    </source>
</evidence>
<dbReference type="InterPro" id="IPR019886">
    <property type="entry name" value="Na_symporter_ssu"/>
</dbReference>
<sequence>MKEHPTTAEARAKYWRKNITYLFILLSIWFMASLGAGVLFVDELDKITIPGTGFKLGFWMAQQGSILVFLGLIGVYVLLMNKLDKELLDGKEEGEMDASDH</sequence>
<dbReference type="Proteomes" id="UP000624703">
    <property type="component" value="Unassembled WGS sequence"/>
</dbReference>
<evidence type="ECO:0000256" key="1">
    <source>
        <dbReference type="SAM" id="Phobius"/>
    </source>
</evidence>
<keyword evidence="4" id="KW-1185">Reference proteome</keyword>